<keyword evidence="1" id="KW-0732">Signal</keyword>
<evidence type="ECO:0000256" key="1">
    <source>
        <dbReference type="SAM" id="SignalP"/>
    </source>
</evidence>
<accession>R4G7P2</accession>
<reference evidence="3" key="1">
    <citation type="submission" date="2013-04" db="EMBL/GenBank/DDBJ databases">
        <title>An insight into the transcriptome of the digestive tract of the blood sucking bug, Rhodnius prolixus.</title>
        <authorList>
            <person name="Ribeiro J.M.C."/>
            <person name="Genta F.A."/>
            <person name="Sorgine M.H.F."/>
            <person name="Paiva-Silva G.O."/>
            <person name="Majerowicz D."/>
            <person name="Medeiros M."/>
            <person name="Koerich L."/>
            <person name="Terra W.R."/>
            <person name="Ferreira C."/>
            <person name="Pimentel A.C."/>
            <person name="Bisch P.M."/>
            <person name="Diniz M.M.P."/>
            <person name="Nascimento R."/>
            <person name="Salmon D."/>
            <person name="Silber A.M."/>
            <person name="Alves M."/>
            <person name="Oliveira M.F."/>
            <person name="Gondim K.C."/>
            <person name="Silva Neto M.A.C."/>
            <person name="Atella G.C."/>
            <person name="Araujo H."/>
            <person name="Dias F.S."/>
            <person name="Polycarpo C.R."/>
            <person name="Fampa P."/>
            <person name="Melo A.C."/>
            <person name="Tanaka A.S."/>
            <person name="Balczun C."/>
            <person name="Oliveira J.H.M."/>
            <person name="Goncalves R."/>
            <person name="Lazoski C."/>
            <person name="Pereira M.A."/>
            <person name="Rivera-Pomar R."/>
            <person name="Diambra L."/>
            <person name="Schaub G.A."/>
            <person name="Garcia E.S."/>
            <person name="Azambuja P."/>
            <person name="Braz G.R.C."/>
            <person name="Oliveira P.L."/>
        </authorList>
    </citation>
    <scope>NUCLEOTIDE SEQUENCE</scope>
</reference>
<name>R4G7P2_RHOPR</name>
<feature type="chain" id="PRO_5004365422" description="Nitrophorin domain-containing protein" evidence="1">
    <location>
        <begin position="18"/>
        <end position="172"/>
    </location>
</feature>
<dbReference type="Gene3D" id="2.40.128.20">
    <property type="match status" value="1"/>
</dbReference>
<proteinExistence type="evidence at transcript level"/>
<dbReference type="EMBL" id="GAHY01002377">
    <property type="protein sequence ID" value="JAA75133.1"/>
    <property type="molecule type" value="mRNA"/>
</dbReference>
<dbReference type="Pfam" id="PF02087">
    <property type="entry name" value="Nitrophorin"/>
    <property type="match status" value="1"/>
</dbReference>
<organism evidence="3">
    <name type="scientific">Rhodnius prolixus</name>
    <name type="common">Triatomid bug</name>
    <dbReference type="NCBI Taxonomy" id="13249"/>
    <lineage>
        <taxon>Eukaryota</taxon>
        <taxon>Metazoa</taxon>
        <taxon>Ecdysozoa</taxon>
        <taxon>Arthropoda</taxon>
        <taxon>Hexapoda</taxon>
        <taxon>Insecta</taxon>
        <taxon>Pterygota</taxon>
        <taxon>Neoptera</taxon>
        <taxon>Paraneoptera</taxon>
        <taxon>Hemiptera</taxon>
        <taxon>Heteroptera</taxon>
        <taxon>Panheteroptera</taxon>
        <taxon>Cimicomorpha</taxon>
        <taxon>Reduviidae</taxon>
        <taxon>Triatominae</taxon>
        <taxon>Rhodnius</taxon>
    </lineage>
</organism>
<dbReference type="GO" id="GO:0070026">
    <property type="term" value="F:nitric oxide binding"/>
    <property type="evidence" value="ECO:0007669"/>
    <property type="project" value="InterPro"/>
</dbReference>
<dbReference type="VEuPathDB" id="VectorBase:RPRC000458"/>
<dbReference type="GO" id="GO:0051381">
    <property type="term" value="F:histamine binding"/>
    <property type="evidence" value="ECO:0007669"/>
    <property type="project" value="InterPro"/>
</dbReference>
<dbReference type="AlphaFoldDB" id="R4G7P2"/>
<feature type="domain" description="Nitrophorin" evidence="2">
    <location>
        <begin position="28"/>
        <end position="164"/>
    </location>
</feature>
<dbReference type="SUPFAM" id="SSF50814">
    <property type="entry name" value="Lipocalins"/>
    <property type="match status" value="1"/>
</dbReference>
<evidence type="ECO:0000259" key="2">
    <source>
        <dbReference type="Pfam" id="PF02087"/>
    </source>
</evidence>
<protein>
    <recommendedName>
        <fullName evidence="2">Nitrophorin domain-containing protein</fullName>
    </recommendedName>
</protein>
<dbReference type="InterPro" id="IPR002351">
    <property type="entry name" value="Nitrophorin_domain"/>
</dbReference>
<dbReference type="InterPro" id="IPR012674">
    <property type="entry name" value="Calycin"/>
</dbReference>
<sequence length="172" mass="20110">MQKKLTLFLAVIKIVAADETKKECPELTSKENFEPDKYFTGSWHVTHIMINGQKLEAKDLCCMEFKSEKLPNNTIKEILVHYYPNKAEEPKFVYIENHISEESLKEIKGRYIAQYRAVDKEGKMNHKDFSPITYTIRDTDYSSYSILNMCEIWDNGNKLSIDLITSRTLNDK</sequence>
<feature type="signal peptide" evidence="1">
    <location>
        <begin position="1"/>
        <end position="17"/>
    </location>
</feature>
<evidence type="ECO:0000313" key="3">
    <source>
        <dbReference type="EMBL" id="JAA75133.1"/>
    </source>
</evidence>
<dbReference type="HOGENOM" id="CLU_1397943_0_0_1"/>